<accession>A0AAE1BNQ1</accession>
<feature type="region of interest" description="Disordered" evidence="1">
    <location>
        <begin position="290"/>
        <end position="318"/>
    </location>
</feature>
<protein>
    <submittedName>
        <fullName evidence="2">Uncharacterized protein</fullName>
    </submittedName>
</protein>
<feature type="compositionally biased region" description="Pro residues" evidence="1">
    <location>
        <begin position="389"/>
        <end position="458"/>
    </location>
</feature>
<gene>
    <name evidence="2" type="ORF">Pcinc_039585</name>
</gene>
<comment type="caution">
    <text evidence="2">The sequence shown here is derived from an EMBL/GenBank/DDBJ whole genome shotgun (WGS) entry which is preliminary data.</text>
</comment>
<reference evidence="2" key="1">
    <citation type="submission" date="2023-10" db="EMBL/GenBank/DDBJ databases">
        <title>Genome assemblies of two species of porcelain crab, Petrolisthes cinctipes and Petrolisthes manimaculis (Anomura: Porcellanidae).</title>
        <authorList>
            <person name="Angst P."/>
        </authorList>
    </citation>
    <scope>NUCLEOTIDE SEQUENCE</scope>
    <source>
        <strain evidence="2">PB745_01</strain>
        <tissue evidence="2">Gill</tissue>
    </source>
</reference>
<feature type="compositionally biased region" description="Pro residues" evidence="1">
    <location>
        <begin position="523"/>
        <end position="538"/>
    </location>
</feature>
<keyword evidence="3" id="KW-1185">Reference proteome</keyword>
<organism evidence="2 3">
    <name type="scientific">Petrolisthes cinctipes</name>
    <name type="common">Flat porcelain crab</name>
    <dbReference type="NCBI Taxonomy" id="88211"/>
    <lineage>
        <taxon>Eukaryota</taxon>
        <taxon>Metazoa</taxon>
        <taxon>Ecdysozoa</taxon>
        <taxon>Arthropoda</taxon>
        <taxon>Crustacea</taxon>
        <taxon>Multicrustacea</taxon>
        <taxon>Malacostraca</taxon>
        <taxon>Eumalacostraca</taxon>
        <taxon>Eucarida</taxon>
        <taxon>Decapoda</taxon>
        <taxon>Pleocyemata</taxon>
        <taxon>Anomura</taxon>
        <taxon>Galatheoidea</taxon>
        <taxon>Porcellanidae</taxon>
        <taxon>Petrolisthes</taxon>
    </lineage>
</organism>
<dbReference type="PANTHER" id="PTHR24411">
    <property type="entry name" value="NUCLEAR FACTOR ERYTHROID 2-RELATED FACTOR"/>
    <property type="match status" value="1"/>
</dbReference>
<dbReference type="AlphaFoldDB" id="A0AAE1BNQ1"/>
<feature type="compositionally biased region" description="Basic and acidic residues" evidence="1">
    <location>
        <begin position="697"/>
        <end position="706"/>
    </location>
</feature>
<dbReference type="GO" id="GO:0005634">
    <property type="term" value="C:nucleus"/>
    <property type="evidence" value="ECO:0007669"/>
    <property type="project" value="TreeGrafter"/>
</dbReference>
<feature type="compositionally biased region" description="Basic and acidic residues" evidence="1">
    <location>
        <begin position="300"/>
        <end position="318"/>
    </location>
</feature>
<evidence type="ECO:0000313" key="2">
    <source>
        <dbReference type="EMBL" id="KAK3853895.1"/>
    </source>
</evidence>
<dbReference type="GO" id="GO:0000978">
    <property type="term" value="F:RNA polymerase II cis-regulatory region sequence-specific DNA binding"/>
    <property type="evidence" value="ECO:0007669"/>
    <property type="project" value="InterPro"/>
</dbReference>
<dbReference type="GO" id="GO:0000981">
    <property type="term" value="F:DNA-binding transcription factor activity, RNA polymerase II-specific"/>
    <property type="evidence" value="ECO:0007669"/>
    <property type="project" value="TreeGrafter"/>
</dbReference>
<feature type="region of interest" description="Disordered" evidence="1">
    <location>
        <begin position="513"/>
        <end position="538"/>
    </location>
</feature>
<feature type="region of interest" description="Disordered" evidence="1">
    <location>
        <begin position="655"/>
        <end position="706"/>
    </location>
</feature>
<dbReference type="PANTHER" id="PTHR24411:SF26">
    <property type="entry name" value="TRANSCRIPTION FACTOR NF-E2 45 KDA SUBUNIT"/>
    <property type="match status" value="1"/>
</dbReference>
<feature type="region of interest" description="Disordered" evidence="1">
    <location>
        <begin position="112"/>
        <end position="154"/>
    </location>
</feature>
<feature type="region of interest" description="Disordered" evidence="1">
    <location>
        <begin position="379"/>
        <end position="458"/>
    </location>
</feature>
<sequence length="706" mass="76082">MLLYARKKFLRDERVLQLMLLLSLLRGDPDSLLGSGVGTPLADLPHDLILGSSLGHARPSSPMLIGADLHPKSLDRILADYQRSVLDDLNALGRYTQQHNHTRDVLAYLLNSHTSLPSPPTADTPDQHQPPSDPATQPADHHLQDPPLDYNFSEDLTPEDMALIEALWKQDVDLGVPREAFEEEGTINTPPDPTKDKDHGKKPKGDTEVNEKAEDNIWMNLNFTVDSETGEQLLSPESHISGGDVALEPVTPLSSPPLTLQDTVPDFNLDFNLDEALKFVGLNCSETGETVWKTPETGENTEKDKPEEDGSLSSDDRLDTLSDTLDEMIQASQLHPQHPRSLQPITDESPPILNSSGPIGAGIWPWEARIGGEACLQHGPLLPLTTPSRIPPPPTPSRIPPSPPSRIPPSPPSRIPPSPTSRIPPSPTSRIPPSPTSRIPPPPTPPESLLPLPPESLLPLPPESLLPLPPESLLPLPPESLLPLPPESLLPLPPESLLPLPLLPLPLPPESLHSPPYSSIPSEPLPPEPLHPSTPPFPLNPSIPSLPNLFISLHPPYPSLPIPPTPPSPLSIPPTLPLPPHTPYPSIPPTLPLHPPYPTPQPLHPLNPSIPQSHPTVCREVSNLPRSAADKVLPVEINWTVISFQALPTVREGGGWGGGERRVGKEVSGWGEKDGEGGGWGGRGEKGGEGDGWMGGGEKRVEGEGV</sequence>
<evidence type="ECO:0000313" key="3">
    <source>
        <dbReference type="Proteomes" id="UP001286313"/>
    </source>
</evidence>
<proteinExistence type="predicted"/>
<feature type="region of interest" description="Disordered" evidence="1">
    <location>
        <begin position="333"/>
        <end position="356"/>
    </location>
</feature>
<dbReference type="Proteomes" id="UP001286313">
    <property type="component" value="Unassembled WGS sequence"/>
</dbReference>
<feature type="region of interest" description="Disordered" evidence="1">
    <location>
        <begin position="182"/>
        <end position="213"/>
    </location>
</feature>
<evidence type="ECO:0000256" key="1">
    <source>
        <dbReference type="SAM" id="MobiDB-lite"/>
    </source>
</evidence>
<feature type="compositionally biased region" description="Basic and acidic residues" evidence="1">
    <location>
        <begin position="659"/>
        <end position="676"/>
    </location>
</feature>
<dbReference type="EMBL" id="JAWQEG010006780">
    <property type="protein sequence ID" value="KAK3853895.1"/>
    <property type="molecule type" value="Genomic_DNA"/>
</dbReference>
<dbReference type="InterPro" id="IPR047167">
    <property type="entry name" value="NFE2-like"/>
</dbReference>
<feature type="compositionally biased region" description="Basic and acidic residues" evidence="1">
    <location>
        <begin position="193"/>
        <end position="213"/>
    </location>
</feature>
<feature type="compositionally biased region" description="Low complexity" evidence="1">
    <location>
        <begin position="513"/>
        <end position="522"/>
    </location>
</feature>
<name>A0AAE1BNQ1_PETCI</name>